<keyword evidence="3" id="KW-0378">Hydrolase</keyword>
<dbReference type="Gene3D" id="2.40.10.10">
    <property type="entry name" value="Trypsin-like serine proteases"/>
    <property type="match status" value="1"/>
</dbReference>
<keyword evidence="4" id="KW-0720">Serine protease</keyword>
<dbReference type="SUPFAM" id="SSF50494">
    <property type="entry name" value="Trypsin-like serine proteases"/>
    <property type="match status" value="1"/>
</dbReference>
<dbReference type="EMBL" id="QTSU01000001">
    <property type="protein sequence ID" value="RDZ28585.1"/>
    <property type="molecule type" value="Genomic_DNA"/>
</dbReference>
<keyword evidence="7" id="KW-1185">Reference proteome</keyword>
<dbReference type="Pfam" id="PF13365">
    <property type="entry name" value="Trypsin_2"/>
    <property type="match status" value="1"/>
</dbReference>
<accession>A0A371K3T1</accession>
<keyword evidence="1 6" id="KW-0645">Protease</keyword>
<feature type="chain" id="PRO_5016597840" evidence="5">
    <location>
        <begin position="21"/>
        <end position="494"/>
    </location>
</feature>
<dbReference type="GO" id="GO:0006508">
    <property type="term" value="P:proteolysis"/>
    <property type="evidence" value="ECO:0007669"/>
    <property type="project" value="UniProtKB-KW"/>
</dbReference>
<proteinExistence type="predicted"/>
<evidence type="ECO:0000313" key="6">
    <source>
        <dbReference type="EMBL" id="RDZ28585.1"/>
    </source>
</evidence>
<evidence type="ECO:0000256" key="4">
    <source>
        <dbReference type="ARBA" id="ARBA00022825"/>
    </source>
</evidence>
<feature type="signal peptide" evidence="5">
    <location>
        <begin position="1"/>
        <end position="20"/>
    </location>
</feature>
<evidence type="ECO:0000256" key="2">
    <source>
        <dbReference type="ARBA" id="ARBA00022729"/>
    </source>
</evidence>
<sequence length="494" mass="54777">MRLRAAALLLSALASPLALAQDPPQRQRISSRALQGELRQRPQGVTVPAEITQRGDRLVLQTADAAVPVVNPGALGQNVRQLPVQVVVSDTPAGVEGVRIGAVKLQATERWRQLSPQQRSKFGNVDAAQRRLGAAAESALRPNATPADLGRLRQAVDATERQVLSAYRSLPPSQRSEQRVLVEQHSELRRAKKSLYGLNRDDRYPPQAYERIYANSRGAFALRVRGEEMPRCSAVLIGETLALTNNHCILEDLPSELEAVFDYEDDLDGRHLDSQVFPIADIRLTSEEERDNLDFVLLELGANPQGALPGAVYPPQCLSLKPVRRDDPLYVIGFPLGGPRTVHDNSYVYFPFLASADEFAEIEILVRSEFATLEDEQQSYIDGKLKEFIDSYRPRTAADGSRYYEYVSVRFGDQPTIGADSDTYHGNSGSPVYSRRNHAVVGLLFDGQEDTSQPWSPGWRAHEAILPIGKVVERLDTVAPDWRSDPRLCVRPAS</sequence>
<name>A0A371K3T1_9GAMM</name>
<evidence type="ECO:0000256" key="3">
    <source>
        <dbReference type="ARBA" id="ARBA00022801"/>
    </source>
</evidence>
<dbReference type="InterPro" id="IPR009003">
    <property type="entry name" value="Peptidase_S1_PA"/>
</dbReference>
<organism evidence="6 7">
    <name type="scientific">Lysobacter silvisoli</name>
    <dbReference type="NCBI Taxonomy" id="2293254"/>
    <lineage>
        <taxon>Bacteria</taxon>
        <taxon>Pseudomonadati</taxon>
        <taxon>Pseudomonadota</taxon>
        <taxon>Gammaproteobacteria</taxon>
        <taxon>Lysobacterales</taxon>
        <taxon>Lysobacteraceae</taxon>
        <taxon>Lysobacter</taxon>
    </lineage>
</organism>
<gene>
    <name evidence="6" type="ORF">DX914_05525</name>
</gene>
<dbReference type="GO" id="GO:0008236">
    <property type="term" value="F:serine-type peptidase activity"/>
    <property type="evidence" value="ECO:0007669"/>
    <property type="project" value="UniProtKB-KW"/>
</dbReference>
<evidence type="ECO:0000256" key="5">
    <source>
        <dbReference type="SAM" id="SignalP"/>
    </source>
</evidence>
<keyword evidence="2 5" id="KW-0732">Signal</keyword>
<dbReference type="PROSITE" id="PS00673">
    <property type="entry name" value="V8_SER"/>
    <property type="match status" value="1"/>
</dbReference>
<dbReference type="AlphaFoldDB" id="A0A371K3T1"/>
<dbReference type="InterPro" id="IPR043504">
    <property type="entry name" value="Peptidase_S1_PA_chymotrypsin"/>
</dbReference>
<protein>
    <submittedName>
        <fullName evidence="6">Serine protease</fullName>
    </submittedName>
</protein>
<evidence type="ECO:0000313" key="7">
    <source>
        <dbReference type="Proteomes" id="UP000264492"/>
    </source>
</evidence>
<evidence type="ECO:0000256" key="1">
    <source>
        <dbReference type="ARBA" id="ARBA00022670"/>
    </source>
</evidence>
<dbReference type="Proteomes" id="UP000264492">
    <property type="component" value="Unassembled WGS sequence"/>
</dbReference>
<dbReference type="InterPro" id="IPR000126">
    <property type="entry name" value="V8_ser_AS"/>
</dbReference>
<reference evidence="6 7" key="1">
    <citation type="submission" date="2018-08" db="EMBL/GenBank/DDBJ databases">
        <title>Lysobacter sp. zong2l5, whole genome shotgun sequence.</title>
        <authorList>
            <person name="Zhang X."/>
            <person name="Feng G."/>
            <person name="Zhu H."/>
        </authorList>
    </citation>
    <scope>NUCLEOTIDE SEQUENCE [LARGE SCALE GENOMIC DNA]</scope>
    <source>
        <strain evidence="7">zong2l5</strain>
    </source>
</reference>
<comment type="caution">
    <text evidence="6">The sequence shown here is derived from an EMBL/GenBank/DDBJ whole genome shotgun (WGS) entry which is preliminary data.</text>
</comment>